<comment type="caution">
    <text evidence="2">The sequence shown here is derived from an EMBL/GenBank/DDBJ whole genome shotgun (WGS) entry which is preliminary data.</text>
</comment>
<dbReference type="EMBL" id="JBHFFA010000004">
    <property type="protein sequence ID" value="KAL2630140.1"/>
    <property type="molecule type" value="Genomic_DNA"/>
</dbReference>
<name>A0ABD1YHJ5_9MARC</name>
<feature type="region of interest" description="Disordered" evidence="1">
    <location>
        <begin position="23"/>
        <end position="68"/>
    </location>
</feature>
<dbReference type="Proteomes" id="UP001605036">
    <property type="component" value="Unassembled WGS sequence"/>
</dbReference>
<organism evidence="2 3">
    <name type="scientific">Riccia fluitans</name>
    <dbReference type="NCBI Taxonomy" id="41844"/>
    <lineage>
        <taxon>Eukaryota</taxon>
        <taxon>Viridiplantae</taxon>
        <taxon>Streptophyta</taxon>
        <taxon>Embryophyta</taxon>
        <taxon>Marchantiophyta</taxon>
        <taxon>Marchantiopsida</taxon>
        <taxon>Marchantiidae</taxon>
        <taxon>Marchantiales</taxon>
        <taxon>Ricciaceae</taxon>
        <taxon>Riccia</taxon>
    </lineage>
</organism>
<accession>A0ABD1YHJ5</accession>
<feature type="compositionally biased region" description="Basic and acidic residues" evidence="1">
    <location>
        <begin position="42"/>
        <end position="67"/>
    </location>
</feature>
<reference evidence="2 3" key="1">
    <citation type="submission" date="2024-09" db="EMBL/GenBank/DDBJ databases">
        <title>Chromosome-scale assembly of Riccia fluitans.</title>
        <authorList>
            <person name="Paukszto L."/>
            <person name="Sawicki J."/>
            <person name="Karawczyk K."/>
            <person name="Piernik-Szablinska J."/>
            <person name="Szczecinska M."/>
            <person name="Mazdziarz M."/>
        </authorList>
    </citation>
    <scope>NUCLEOTIDE SEQUENCE [LARGE SCALE GENOMIC DNA]</scope>
    <source>
        <strain evidence="2">Rf_01</strain>
        <tissue evidence="2">Aerial parts of the thallus</tissue>
    </source>
</reference>
<sequence>MGRAVDARKGGAAMQGKFREGTVTRGAYTTGDTTVEDEDVEADLHGTTKERGNDEEIMSERIGDAHSDAWTCRTGVEESTNGINGSLPKQE</sequence>
<evidence type="ECO:0000313" key="3">
    <source>
        <dbReference type="Proteomes" id="UP001605036"/>
    </source>
</evidence>
<dbReference type="AlphaFoldDB" id="A0ABD1YHJ5"/>
<keyword evidence="3" id="KW-1185">Reference proteome</keyword>
<proteinExistence type="predicted"/>
<gene>
    <name evidence="2" type="ORF">R1flu_014826</name>
</gene>
<evidence type="ECO:0000256" key="1">
    <source>
        <dbReference type="SAM" id="MobiDB-lite"/>
    </source>
</evidence>
<protein>
    <submittedName>
        <fullName evidence="2">Uncharacterized protein</fullName>
    </submittedName>
</protein>
<evidence type="ECO:0000313" key="2">
    <source>
        <dbReference type="EMBL" id="KAL2630140.1"/>
    </source>
</evidence>